<sequence length="145" mass="16175">ETYNALANPSNLSFSTYPASPIFGPSYSSDVSFPTHNLQAFLRSTSLGPLPLSTYSRHINGCLSAYSKASCESSEILRSWQNEHQPKAMLNFTAAGYLKARLPPAVYGRLRGWYERNEGRCGKREAWGEGNTFVNHWESETTMVS</sequence>
<gene>
    <name evidence="1" type="ORF">TrRE_jg1953</name>
</gene>
<keyword evidence="2" id="KW-1185">Reference proteome</keyword>
<comment type="caution">
    <text evidence="1">The sequence shown here is derived from an EMBL/GenBank/DDBJ whole genome shotgun (WGS) entry which is preliminary data.</text>
</comment>
<feature type="non-terminal residue" evidence="1">
    <location>
        <position position="145"/>
    </location>
</feature>
<evidence type="ECO:0000313" key="2">
    <source>
        <dbReference type="Proteomes" id="UP001165082"/>
    </source>
</evidence>
<dbReference type="AlphaFoldDB" id="A0A9W6ZMP1"/>
<dbReference type="EMBL" id="BRXZ01002225">
    <property type="protein sequence ID" value="GMH57449.1"/>
    <property type="molecule type" value="Genomic_DNA"/>
</dbReference>
<reference evidence="1" key="1">
    <citation type="submission" date="2022-07" db="EMBL/GenBank/DDBJ databases">
        <title>Genome analysis of Parmales, a sister group of diatoms, reveals the evolutionary specialization of diatoms from phago-mixotrophs to photoautotrophs.</title>
        <authorList>
            <person name="Ban H."/>
            <person name="Sato S."/>
            <person name="Yoshikawa S."/>
            <person name="Kazumasa Y."/>
            <person name="Nakamura Y."/>
            <person name="Ichinomiya M."/>
            <person name="Saitoh K."/>
            <person name="Sato N."/>
            <person name="Blanc-Mathieu R."/>
            <person name="Endo H."/>
            <person name="Kuwata A."/>
            <person name="Ogata H."/>
        </authorList>
    </citation>
    <scope>NUCLEOTIDE SEQUENCE</scope>
</reference>
<accession>A0A9W6ZMP1</accession>
<organism evidence="1 2">
    <name type="scientific">Triparma retinervis</name>
    <dbReference type="NCBI Taxonomy" id="2557542"/>
    <lineage>
        <taxon>Eukaryota</taxon>
        <taxon>Sar</taxon>
        <taxon>Stramenopiles</taxon>
        <taxon>Ochrophyta</taxon>
        <taxon>Bolidophyceae</taxon>
        <taxon>Parmales</taxon>
        <taxon>Triparmaceae</taxon>
        <taxon>Triparma</taxon>
    </lineage>
</organism>
<feature type="non-terminal residue" evidence="1">
    <location>
        <position position="1"/>
    </location>
</feature>
<proteinExistence type="predicted"/>
<protein>
    <submittedName>
        <fullName evidence="1">Uncharacterized protein</fullName>
    </submittedName>
</protein>
<dbReference type="OrthoDB" id="194358at2759"/>
<name>A0A9W6ZMP1_9STRA</name>
<dbReference type="Proteomes" id="UP001165082">
    <property type="component" value="Unassembled WGS sequence"/>
</dbReference>
<evidence type="ECO:0000313" key="1">
    <source>
        <dbReference type="EMBL" id="GMH57449.1"/>
    </source>
</evidence>